<reference evidence="2" key="1">
    <citation type="submission" date="2016-01" db="EMBL/GenBank/DDBJ databases">
        <title>Complete genome of Planococcus rifietoensis type strain M8.</title>
        <authorList>
            <person name="See-Too W.S."/>
        </authorList>
    </citation>
    <scope>NUCLEOTIDE SEQUENCE [LARGE SCALE GENOMIC DNA]</scope>
    <source>
        <strain evidence="2">M8</strain>
    </source>
</reference>
<protein>
    <recommendedName>
        <fullName evidence="1">N-acetyltransferase domain-containing protein</fullName>
    </recommendedName>
</protein>
<dbReference type="Proteomes" id="UP000067683">
    <property type="component" value="Chromosome"/>
</dbReference>
<dbReference type="GO" id="GO:0016747">
    <property type="term" value="F:acyltransferase activity, transferring groups other than amino-acyl groups"/>
    <property type="evidence" value="ECO:0007669"/>
    <property type="project" value="InterPro"/>
</dbReference>
<dbReference type="Gene3D" id="3.40.630.30">
    <property type="match status" value="2"/>
</dbReference>
<proteinExistence type="predicted"/>
<organism evidence="2 3">
    <name type="scientific">Planococcus rifietoensis</name>
    <dbReference type="NCBI Taxonomy" id="200991"/>
    <lineage>
        <taxon>Bacteria</taxon>
        <taxon>Bacillati</taxon>
        <taxon>Bacillota</taxon>
        <taxon>Bacilli</taxon>
        <taxon>Bacillales</taxon>
        <taxon>Caryophanaceae</taxon>
        <taxon>Planococcus</taxon>
    </lineage>
</organism>
<dbReference type="CDD" id="cd04301">
    <property type="entry name" value="NAT_SF"/>
    <property type="match status" value="1"/>
</dbReference>
<keyword evidence="3" id="KW-1185">Reference proteome</keyword>
<feature type="domain" description="N-acetyltransferase" evidence="1">
    <location>
        <begin position="1"/>
        <end position="152"/>
    </location>
</feature>
<gene>
    <name evidence="2" type="ORF">AUC31_14365</name>
</gene>
<dbReference type="RefSeq" id="WP_058383007.1">
    <property type="nucleotide sequence ID" value="NZ_CP013659.2"/>
</dbReference>
<dbReference type="InterPro" id="IPR000182">
    <property type="entry name" value="GNAT_dom"/>
</dbReference>
<dbReference type="InterPro" id="IPR016181">
    <property type="entry name" value="Acyl_CoA_acyltransferase"/>
</dbReference>
<name>A0A0U2ZJS6_9BACL</name>
<dbReference type="SUPFAM" id="SSF55729">
    <property type="entry name" value="Acyl-CoA N-acyltransferases (Nat)"/>
    <property type="match status" value="2"/>
</dbReference>
<dbReference type="OrthoDB" id="5570877at2"/>
<sequence length="334" mass="37812">MIRLYQPGDEIGINALYEKVFGKQRSLAEWQWKFETFPESSTIVVSEDDGHINGHAAFLKLTARQQGTELSLGERVDIMVDPDFQGRGIYKQIVSRMIEECETEELDILYGFPAETAKQVFMKVAGGKDLGNVPRFLAVNKPGALLAAKVGKLKAIQSPLDKVFSMSIPKKSRHQLRELGDRLAVVDMLYGRFENQYPLHAKRSGSYIQRRFLDHPTKPYQVYTLEQNGYAEGYCVLHEETKENGVSFATIVDLFGPNDEAIIADQLKAIRRFTKADVLNCWAVPDSPRYRALKKAGFFHINSPMPFVIKDFTGTGSYDELADWHLSQSDVDSY</sequence>
<dbReference type="STRING" id="200991.AUC31_14365"/>
<dbReference type="KEGG" id="prt:AUC31_14365"/>
<evidence type="ECO:0000259" key="1">
    <source>
        <dbReference type="PROSITE" id="PS51186"/>
    </source>
</evidence>
<dbReference type="PROSITE" id="PS51186">
    <property type="entry name" value="GNAT"/>
    <property type="match status" value="1"/>
</dbReference>
<accession>A0A0U2ZJS6</accession>
<evidence type="ECO:0000313" key="3">
    <source>
        <dbReference type="Proteomes" id="UP000067683"/>
    </source>
</evidence>
<dbReference type="AlphaFoldDB" id="A0A0U2ZJS6"/>
<evidence type="ECO:0000313" key="2">
    <source>
        <dbReference type="EMBL" id="ALS76305.1"/>
    </source>
</evidence>
<dbReference type="EMBL" id="CP013659">
    <property type="protein sequence ID" value="ALS76305.1"/>
    <property type="molecule type" value="Genomic_DNA"/>
</dbReference>
<dbReference type="Pfam" id="PF13527">
    <property type="entry name" value="Acetyltransf_9"/>
    <property type="match status" value="1"/>
</dbReference>